<dbReference type="KEGG" id="mtuc:J113_02005"/>
<sequence>MTGGNGGIGGTGVLIGNGGNGGSGGIGAGKAGVGGVSGLLLGLDGFNAPASTSPLHTLQQNVLNVVNEPFDDARRR</sequence>
<dbReference type="EMBL" id="CP005386">
    <property type="protein sequence ID" value="AGL25745.1"/>
    <property type="molecule type" value="Genomic_DNA"/>
</dbReference>
<dbReference type="AlphaFoldDB" id="R4M4N3"/>
<dbReference type="BioCyc" id="MTUB1310114:G13A2-290-MONOMER"/>
<evidence type="ECO:0000313" key="1">
    <source>
        <dbReference type="EMBL" id="AGL25745.1"/>
    </source>
</evidence>
<reference evidence="1 2" key="1">
    <citation type="journal article" date="2013" name="Genome Announc.">
        <title>Whole-Genome Sequences of Four Clinical Isolates of Mycobacterium tuberculosis from Tamil Nadu, South India.</title>
        <authorList>
            <person name="Narayanan S."/>
            <person name="Deshpande U."/>
        </authorList>
    </citation>
    <scope>NUCLEOTIDE SEQUENCE [LARGE SCALE GENOMIC DNA]</scope>
    <source>
        <strain evidence="1 2">CAS/NITR204</strain>
    </source>
</reference>
<dbReference type="Proteomes" id="UP000013548">
    <property type="component" value="Chromosome"/>
</dbReference>
<accession>R4M4N3</accession>
<dbReference type="HOGENOM" id="CLU_2650645_0_0_11"/>
<dbReference type="PATRIC" id="fig|1310114.3.peg.417"/>
<protein>
    <submittedName>
        <fullName evidence="1">PE-PGRS family protein</fullName>
    </submittedName>
</protein>
<name>R4M4N3_MYCTX</name>
<organism evidence="1 2">
    <name type="scientific">Mycobacterium tuberculosis CAS/NITR204</name>
    <dbReference type="NCBI Taxonomy" id="1310114"/>
    <lineage>
        <taxon>Bacteria</taxon>
        <taxon>Bacillati</taxon>
        <taxon>Actinomycetota</taxon>
        <taxon>Actinomycetes</taxon>
        <taxon>Mycobacteriales</taxon>
        <taxon>Mycobacteriaceae</taxon>
        <taxon>Mycobacterium</taxon>
        <taxon>Mycobacterium tuberculosis complex</taxon>
    </lineage>
</organism>
<evidence type="ECO:0000313" key="2">
    <source>
        <dbReference type="Proteomes" id="UP000013548"/>
    </source>
</evidence>
<proteinExistence type="predicted"/>
<gene>
    <name evidence="1" type="ORF">J113_02005</name>
</gene>